<evidence type="ECO:0000256" key="1">
    <source>
        <dbReference type="ARBA" id="ARBA00001966"/>
    </source>
</evidence>
<dbReference type="UniPathway" id="UPA00782"/>
<dbReference type="SFLD" id="SFLDG01386">
    <property type="entry name" value="main_SPASM_domain-containing"/>
    <property type="match status" value="1"/>
</dbReference>
<organism evidence="8 9">
    <name type="scientific">Muiribacterium halophilum</name>
    <dbReference type="NCBI Taxonomy" id="2053465"/>
    <lineage>
        <taxon>Bacteria</taxon>
        <taxon>Candidatus Muiribacteriota</taxon>
        <taxon>Candidatus Muiribacteriia</taxon>
        <taxon>Candidatus Muiribacteriales</taxon>
        <taxon>Candidatus Muiribacteriaceae</taxon>
        <taxon>Candidatus Muiribacterium</taxon>
    </lineage>
</organism>
<keyword evidence="3" id="KW-0949">S-adenosyl-L-methionine</keyword>
<dbReference type="EMBL" id="PKTG01000015">
    <property type="protein sequence ID" value="PLX19906.1"/>
    <property type="molecule type" value="Genomic_DNA"/>
</dbReference>
<evidence type="ECO:0000256" key="2">
    <source>
        <dbReference type="ARBA" id="ARBA00022485"/>
    </source>
</evidence>
<dbReference type="InterPro" id="IPR058240">
    <property type="entry name" value="rSAM_sf"/>
</dbReference>
<evidence type="ECO:0000313" key="8">
    <source>
        <dbReference type="EMBL" id="PLX19906.1"/>
    </source>
</evidence>
<dbReference type="PANTHER" id="PTHR43787">
    <property type="entry name" value="FEMO COFACTOR BIOSYNTHESIS PROTEIN NIFB-RELATED"/>
    <property type="match status" value="1"/>
</dbReference>
<evidence type="ECO:0000313" key="9">
    <source>
        <dbReference type="Proteomes" id="UP000234857"/>
    </source>
</evidence>
<keyword evidence="2" id="KW-0004">4Fe-4S</keyword>
<keyword evidence="5" id="KW-0408">Iron</keyword>
<comment type="caution">
    <text evidence="8">The sequence shown here is derived from an EMBL/GenBank/DDBJ whole genome shotgun (WGS) entry which is preliminary data.</text>
</comment>
<dbReference type="SFLD" id="SFLDG01067">
    <property type="entry name" value="SPASM/twitch_domain_containing"/>
    <property type="match status" value="1"/>
</dbReference>
<dbReference type="Pfam" id="PF04055">
    <property type="entry name" value="Radical_SAM"/>
    <property type="match status" value="1"/>
</dbReference>
<evidence type="ECO:0000256" key="3">
    <source>
        <dbReference type="ARBA" id="ARBA00022691"/>
    </source>
</evidence>
<dbReference type="SFLD" id="SFLDG01384">
    <property type="entry name" value="thioether_bond_formation_requi"/>
    <property type="match status" value="1"/>
</dbReference>
<evidence type="ECO:0000256" key="6">
    <source>
        <dbReference type="ARBA" id="ARBA00023014"/>
    </source>
</evidence>
<keyword evidence="6" id="KW-0411">Iron-sulfur</keyword>
<dbReference type="InterPro" id="IPR023867">
    <property type="entry name" value="Sulphatase_maturase_rSAM"/>
</dbReference>
<accession>A0A2N5ZML6</accession>
<dbReference type="InterPro" id="IPR023885">
    <property type="entry name" value="4Fe4S-binding_SPASM_dom"/>
</dbReference>
<sequence length="430" mass="49986">MKWSQFNFIFKSEKYGPLLYNSYSNIFISLTEEDHEIIIKSIKDNDMSNFNKRPNLAINFLRSKVLIEDHVDQIKELRLRQEITKFSNLPLSLTIAPTTECNFECTYCYEESRLPIYMEDKTEDALIDFIKSYGKIPYLYITWYGGEPLMAFDRIESITKRILDEKIPLYASIVTNGYLLDKNIISKLKQNRIRKIQITVDGLEKQHNTTRPLIGGGDTFNKILQNIDTLLKDWDGKLSIRVNISKNNDKDYHKIYKFLHDNYKDYDNFHVYPGIVQNVNACSSVGSCAFDRDHMSNFLIDQYQKHKIKDVQLFPTYNSGVCIANNLRGYVLGPEGNLFKCWNDIGRKEMIVGNIFKRTGWNNTLLAEYMCGLSPFEDDDCKKCKLLPICMGGCLSVALKHKNGQKNIDKCSFFKGIIKEFLEITYSMKK</sequence>
<dbReference type="SFLD" id="SFLDS00029">
    <property type="entry name" value="Radical_SAM"/>
    <property type="match status" value="1"/>
</dbReference>
<dbReference type="AlphaFoldDB" id="A0A2N5ZML6"/>
<evidence type="ECO:0000256" key="5">
    <source>
        <dbReference type="ARBA" id="ARBA00023004"/>
    </source>
</evidence>
<evidence type="ECO:0000256" key="4">
    <source>
        <dbReference type="ARBA" id="ARBA00022723"/>
    </source>
</evidence>
<proteinExistence type="predicted"/>
<comment type="cofactor">
    <cofactor evidence="1">
        <name>[4Fe-4S] cluster</name>
        <dbReference type="ChEBI" id="CHEBI:49883"/>
    </cofactor>
</comment>
<name>A0A2N5ZML6_MUIH1</name>
<protein>
    <recommendedName>
        <fullName evidence="7">Radical SAM core domain-containing protein</fullName>
    </recommendedName>
</protein>
<dbReference type="Gene3D" id="3.20.20.70">
    <property type="entry name" value="Aldolase class I"/>
    <property type="match status" value="1"/>
</dbReference>
<reference evidence="8 9" key="1">
    <citation type="submission" date="2017-11" db="EMBL/GenBank/DDBJ databases">
        <title>Genome-resolved metagenomics identifies genetic mobility, metabolic interactions, and unexpected diversity in perchlorate-reducing communities.</title>
        <authorList>
            <person name="Barnum T.P."/>
            <person name="Figueroa I.A."/>
            <person name="Carlstrom C.I."/>
            <person name="Lucas L.N."/>
            <person name="Engelbrektson A.L."/>
            <person name="Coates J.D."/>
        </authorList>
    </citation>
    <scope>NUCLEOTIDE SEQUENCE [LARGE SCALE GENOMIC DNA]</scope>
    <source>
        <strain evidence="8">BM706</strain>
    </source>
</reference>
<dbReference type="GO" id="GO:0051539">
    <property type="term" value="F:4 iron, 4 sulfur cluster binding"/>
    <property type="evidence" value="ECO:0007669"/>
    <property type="project" value="UniProtKB-KW"/>
</dbReference>
<dbReference type="GO" id="GO:0016491">
    <property type="term" value="F:oxidoreductase activity"/>
    <property type="evidence" value="ECO:0007669"/>
    <property type="project" value="InterPro"/>
</dbReference>
<dbReference type="Proteomes" id="UP000234857">
    <property type="component" value="Unassembled WGS sequence"/>
</dbReference>
<dbReference type="PROSITE" id="PS51918">
    <property type="entry name" value="RADICAL_SAM"/>
    <property type="match status" value="1"/>
</dbReference>
<gene>
    <name evidence="8" type="ORF">C0601_00680</name>
</gene>
<dbReference type="InterPro" id="IPR013785">
    <property type="entry name" value="Aldolase_TIM"/>
</dbReference>
<evidence type="ECO:0000259" key="7">
    <source>
        <dbReference type="PROSITE" id="PS51918"/>
    </source>
</evidence>
<dbReference type="CDD" id="cd01335">
    <property type="entry name" value="Radical_SAM"/>
    <property type="match status" value="1"/>
</dbReference>
<dbReference type="GO" id="GO:0046872">
    <property type="term" value="F:metal ion binding"/>
    <property type="evidence" value="ECO:0007669"/>
    <property type="project" value="UniProtKB-KW"/>
</dbReference>
<dbReference type="SUPFAM" id="SSF102114">
    <property type="entry name" value="Radical SAM enzymes"/>
    <property type="match status" value="1"/>
</dbReference>
<dbReference type="InterPro" id="IPR007197">
    <property type="entry name" value="rSAM"/>
</dbReference>
<feature type="domain" description="Radical SAM core" evidence="7">
    <location>
        <begin position="85"/>
        <end position="318"/>
    </location>
</feature>
<dbReference type="PANTHER" id="PTHR43787:SF3">
    <property type="entry name" value="ARYLSULFATASE REGULATORY PROTEIN"/>
    <property type="match status" value="1"/>
</dbReference>
<keyword evidence="4" id="KW-0479">Metal-binding</keyword>
<dbReference type="NCBIfam" id="TIGR04085">
    <property type="entry name" value="rSAM_more_4Fe4S"/>
    <property type="match status" value="1"/>
</dbReference>